<feature type="region of interest" description="Disordered" evidence="1">
    <location>
        <begin position="1"/>
        <end position="28"/>
    </location>
</feature>
<keyword evidence="3" id="KW-1185">Reference proteome</keyword>
<comment type="caution">
    <text evidence="2">The sequence shown here is derived from an EMBL/GenBank/DDBJ whole genome shotgun (WGS) entry which is preliminary data.</text>
</comment>
<organism evidence="2 3">
    <name type="scientific">Dryococelus australis</name>
    <dbReference type="NCBI Taxonomy" id="614101"/>
    <lineage>
        <taxon>Eukaryota</taxon>
        <taxon>Metazoa</taxon>
        <taxon>Ecdysozoa</taxon>
        <taxon>Arthropoda</taxon>
        <taxon>Hexapoda</taxon>
        <taxon>Insecta</taxon>
        <taxon>Pterygota</taxon>
        <taxon>Neoptera</taxon>
        <taxon>Polyneoptera</taxon>
        <taxon>Phasmatodea</taxon>
        <taxon>Verophasmatodea</taxon>
        <taxon>Anareolatae</taxon>
        <taxon>Phasmatidae</taxon>
        <taxon>Eurycanthinae</taxon>
        <taxon>Dryococelus</taxon>
    </lineage>
</organism>
<gene>
    <name evidence="2" type="ORF">PR048_025168</name>
</gene>
<sequence length="120" mass="13197">MDRAERERDATTFTSQQLHPQNYNAPSSSSAEATVECIKLHGHFPGMLLAAAMQPSLIPGMKELRICGVFVVVGTITQKQFVGIAIRSVDSMAGRAILKWYAKTSMLIIVNTQVKFLINC</sequence>
<evidence type="ECO:0000313" key="2">
    <source>
        <dbReference type="EMBL" id="KAJ8874322.1"/>
    </source>
</evidence>
<feature type="compositionally biased region" description="Polar residues" evidence="1">
    <location>
        <begin position="11"/>
        <end position="28"/>
    </location>
</feature>
<protein>
    <submittedName>
        <fullName evidence="2">Uncharacterized protein</fullName>
    </submittedName>
</protein>
<proteinExistence type="predicted"/>
<evidence type="ECO:0000256" key="1">
    <source>
        <dbReference type="SAM" id="MobiDB-lite"/>
    </source>
</evidence>
<accession>A0ABQ9GQI5</accession>
<feature type="compositionally biased region" description="Basic and acidic residues" evidence="1">
    <location>
        <begin position="1"/>
        <end position="10"/>
    </location>
</feature>
<dbReference type="EMBL" id="JARBHB010000010">
    <property type="protein sequence ID" value="KAJ8874322.1"/>
    <property type="molecule type" value="Genomic_DNA"/>
</dbReference>
<evidence type="ECO:0000313" key="3">
    <source>
        <dbReference type="Proteomes" id="UP001159363"/>
    </source>
</evidence>
<reference evidence="2 3" key="1">
    <citation type="submission" date="2023-02" db="EMBL/GenBank/DDBJ databases">
        <title>LHISI_Scaffold_Assembly.</title>
        <authorList>
            <person name="Stuart O.P."/>
            <person name="Cleave R."/>
            <person name="Magrath M.J.L."/>
            <person name="Mikheyev A.S."/>
        </authorList>
    </citation>
    <scope>NUCLEOTIDE SEQUENCE [LARGE SCALE GENOMIC DNA]</scope>
    <source>
        <strain evidence="2">Daus_M_001</strain>
        <tissue evidence="2">Leg muscle</tissue>
    </source>
</reference>
<dbReference type="Proteomes" id="UP001159363">
    <property type="component" value="Chromosome 9"/>
</dbReference>
<name>A0ABQ9GQI5_9NEOP</name>